<comment type="pathway">
    <text evidence="1 12">One-carbon metabolism; tetrahydrofolate interconversion.</text>
</comment>
<dbReference type="GO" id="GO:0006164">
    <property type="term" value="P:purine nucleotide biosynthetic process"/>
    <property type="evidence" value="ECO:0007669"/>
    <property type="project" value="UniProtKB-KW"/>
</dbReference>
<evidence type="ECO:0000256" key="8">
    <source>
        <dbReference type="ARBA" id="ARBA00023002"/>
    </source>
</evidence>
<dbReference type="SUPFAM" id="SSF51735">
    <property type="entry name" value="NAD(P)-binding Rossmann-fold domains"/>
    <property type="match status" value="1"/>
</dbReference>
<comment type="caution">
    <text evidence="12">Lacks conserved residue(s) required for the propagation of feature annotation.</text>
</comment>
<reference evidence="15 16" key="1">
    <citation type="submission" date="2016-11" db="EMBL/GenBank/DDBJ databases">
        <title>Complete genome sequence of thermophilic cyanobacteria strain Synechococcus sp. PCC6715.</title>
        <authorList>
            <person name="Tang J."/>
            <person name="Daroch M."/>
            <person name="Liang Y."/>
            <person name="Jiang D."/>
            <person name="Shah M."/>
        </authorList>
    </citation>
    <scope>NUCLEOTIDE SEQUENCE [LARGE SCALE GENOMIC DNA]</scope>
    <source>
        <strain evidence="15 16">PCC 6715</strain>
    </source>
</reference>
<dbReference type="PRINTS" id="PR00085">
    <property type="entry name" value="THFDHDRGNASE"/>
</dbReference>
<keyword evidence="4 12" id="KW-0028">Amino-acid biosynthesis</keyword>
<dbReference type="Gene3D" id="3.40.50.720">
    <property type="entry name" value="NAD(P)-binding Rossmann-like Domain"/>
    <property type="match status" value="1"/>
</dbReference>
<protein>
    <recommendedName>
        <fullName evidence="12">Bifunctional protein FolD</fullName>
    </recommendedName>
    <domain>
        <recommendedName>
            <fullName evidence="12">Methylenetetrahydrofolate dehydrogenase</fullName>
            <ecNumber evidence="12">1.5.1.5</ecNumber>
        </recommendedName>
    </domain>
    <domain>
        <recommendedName>
            <fullName evidence="12">Methenyltetrahydrofolate cyclohydrolase</fullName>
            <ecNumber evidence="12">3.5.4.9</ecNumber>
        </recommendedName>
    </domain>
</protein>
<evidence type="ECO:0000256" key="4">
    <source>
        <dbReference type="ARBA" id="ARBA00022605"/>
    </source>
</evidence>
<dbReference type="EC" id="3.5.4.9" evidence="12"/>
<evidence type="ECO:0000256" key="6">
    <source>
        <dbReference type="ARBA" id="ARBA00022801"/>
    </source>
</evidence>
<dbReference type="KEGG" id="slw:BRW62_03280"/>
<evidence type="ECO:0000313" key="15">
    <source>
        <dbReference type="EMBL" id="ATS17929.1"/>
    </source>
</evidence>
<dbReference type="InterPro" id="IPR000672">
    <property type="entry name" value="THF_DH/CycHdrlase"/>
</dbReference>
<evidence type="ECO:0000259" key="13">
    <source>
        <dbReference type="Pfam" id="PF00763"/>
    </source>
</evidence>
<evidence type="ECO:0000256" key="11">
    <source>
        <dbReference type="ARBA" id="ARBA00023268"/>
    </source>
</evidence>
<dbReference type="GO" id="GO:0004488">
    <property type="term" value="F:methylenetetrahydrofolate dehydrogenase (NADP+) activity"/>
    <property type="evidence" value="ECO:0007669"/>
    <property type="project" value="UniProtKB-UniRule"/>
</dbReference>
<dbReference type="InterPro" id="IPR020867">
    <property type="entry name" value="THF_DH/CycHdrlase_CS"/>
</dbReference>
<feature type="binding site" evidence="12">
    <location>
        <begin position="173"/>
        <end position="175"/>
    </location>
    <ligand>
        <name>NADP(+)</name>
        <dbReference type="ChEBI" id="CHEBI:58349"/>
    </ligand>
</feature>
<comment type="catalytic activity">
    <reaction evidence="12">
        <text>(6R)-5,10-methylene-5,6,7,8-tetrahydrofolate + NADP(+) = (6R)-5,10-methenyltetrahydrofolate + NADPH</text>
        <dbReference type="Rhea" id="RHEA:22812"/>
        <dbReference type="ChEBI" id="CHEBI:15636"/>
        <dbReference type="ChEBI" id="CHEBI:57455"/>
        <dbReference type="ChEBI" id="CHEBI:57783"/>
        <dbReference type="ChEBI" id="CHEBI:58349"/>
        <dbReference type="EC" id="1.5.1.5"/>
    </reaction>
</comment>
<evidence type="ECO:0000256" key="12">
    <source>
        <dbReference type="HAMAP-Rule" id="MF_01576"/>
    </source>
</evidence>
<dbReference type="Proteomes" id="UP000231057">
    <property type="component" value="Chromosome"/>
</dbReference>
<keyword evidence="16" id="KW-1185">Reference proteome</keyword>
<reference evidence="16" key="2">
    <citation type="journal article" date="2022" name="Front. Microbiol.">
        <title>Comparative Genomic Analysis Revealed Distinct Molecular Components and Organization of CO2-Concentrating Mechanism in Thermophilic Cyanobacteria.</title>
        <authorList>
            <person name="Tang J."/>
            <person name="Zhou H."/>
            <person name="Yao D."/>
            <person name="Riaz S."/>
            <person name="You D."/>
            <person name="Klepacz-Smolka A."/>
            <person name="Daroch M."/>
        </authorList>
    </citation>
    <scope>NUCLEOTIDE SEQUENCE [LARGE SCALE GENOMIC DNA]</scope>
    <source>
        <strain evidence="16">PCC 6715</strain>
    </source>
</reference>
<dbReference type="CDD" id="cd01080">
    <property type="entry name" value="NAD_bind_m-THF_DH_Cyclohyd"/>
    <property type="match status" value="1"/>
</dbReference>
<dbReference type="EC" id="1.5.1.5" evidence="12"/>
<evidence type="ECO:0000256" key="3">
    <source>
        <dbReference type="ARBA" id="ARBA00022563"/>
    </source>
</evidence>
<dbReference type="Pfam" id="PF02882">
    <property type="entry name" value="THF_DHG_CYH_C"/>
    <property type="match status" value="1"/>
</dbReference>
<feature type="binding site" evidence="12">
    <location>
        <position position="239"/>
    </location>
    <ligand>
        <name>NADP(+)</name>
        <dbReference type="ChEBI" id="CHEBI:58349"/>
    </ligand>
</feature>
<comment type="subunit">
    <text evidence="2 12">Homodimer.</text>
</comment>
<dbReference type="EMBL" id="CP018092">
    <property type="protein sequence ID" value="ATS17929.1"/>
    <property type="molecule type" value="Genomic_DNA"/>
</dbReference>
<dbReference type="FunFam" id="3.40.50.720:FF:000006">
    <property type="entry name" value="Bifunctional protein FolD"/>
    <property type="match status" value="1"/>
</dbReference>
<dbReference type="OrthoDB" id="9803580at2"/>
<dbReference type="HAMAP" id="MF_01576">
    <property type="entry name" value="THF_DHG_CYH"/>
    <property type="match status" value="1"/>
</dbReference>
<organism evidence="15 16">
    <name type="scientific">Parathermosynechococcus lividus PCC 6715</name>
    <dbReference type="NCBI Taxonomy" id="1917166"/>
    <lineage>
        <taxon>Bacteria</taxon>
        <taxon>Bacillati</taxon>
        <taxon>Cyanobacteriota</taxon>
        <taxon>Cyanophyceae</taxon>
        <taxon>Acaryochloridales</taxon>
        <taxon>Thermosynechococcaceae</taxon>
        <taxon>Parathermosynechococcus</taxon>
    </lineage>
</organism>
<keyword evidence="5 12" id="KW-0658">Purine biosynthesis</keyword>
<feature type="domain" description="Tetrahydrofolate dehydrogenase/cyclohydrolase NAD(P)-binding" evidence="14">
    <location>
        <begin position="147"/>
        <end position="292"/>
    </location>
</feature>
<proteinExistence type="inferred from homology"/>
<dbReference type="Pfam" id="PF00763">
    <property type="entry name" value="THF_DHG_CYH"/>
    <property type="match status" value="1"/>
</dbReference>
<keyword evidence="3 12" id="KW-0554">One-carbon metabolism</keyword>
<dbReference type="PANTHER" id="PTHR48099:SF5">
    <property type="entry name" value="C-1-TETRAHYDROFOLATE SYNTHASE, CYTOPLASMIC"/>
    <property type="match status" value="1"/>
</dbReference>
<evidence type="ECO:0000256" key="2">
    <source>
        <dbReference type="ARBA" id="ARBA00011738"/>
    </source>
</evidence>
<dbReference type="AlphaFoldDB" id="A0A2D2Q0D3"/>
<dbReference type="NCBIfam" id="NF008058">
    <property type="entry name" value="PRK10792.1"/>
    <property type="match status" value="1"/>
</dbReference>
<dbReference type="GO" id="GO:0009086">
    <property type="term" value="P:methionine biosynthetic process"/>
    <property type="evidence" value="ECO:0007669"/>
    <property type="project" value="UniProtKB-KW"/>
</dbReference>
<dbReference type="Gene3D" id="3.40.50.10860">
    <property type="entry name" value="Leucine Dehydrogenase, chain A, domain 1"/>
    <property type="match status" value="1"/>
</dbReference>
<keyword evidence="8 12" id="KW-0560">Oxidoreductase</keyword>
<dbReference type="PROSITE" id="PS00767">
    <property type="entry name" value="THF_DHG_CYH_2"/>
    <property type="match status" value="1"/>
</dbReference>
<dbReference type="InterPro" id="IPR020630">
    <property type="entry name" value="THF_DH/CycHdrlase_cat_dom"/>
</dbReference>
<dbReference type="GO" id="GO:0005829">
    <property type="term" value="C:cytosol"/>
    <property type="evidence" value="ECO:0007669"/>
    <property type="project" value="TreeGrafter"/>
</dbReference>
<evidence type="ECO:0000259" key="14">
    <source>
        <dbReference type="Pfam" id="PF02882"/>
    </source>
</evidence>
<keyword evidence="10 12" id="KW-0486">Methionine biosynthesis</keyword>
<gene>
    <name evidence="12" type="primary">folD</name>
    <name evidence="15" type="ORF">BRW62_03280</name>
</gene>
<dbReference type="PANTHER" id="PTHR48099">
    <property type="entry name" value="C-1-TETRAHYDROFOLATE SYNTHASE, CYTOPLASMIC-RELATED"/>
    <property type="match status" value="1"/>
</dbReference>
<dbReference type="GO" id="GO:0035999">
    <property type="term" value="P:tetrahydrofolate interconversion"/>
    <property type="evidence" value="ECO:0007669"/>
    <property type="project" value="UniProtKB-UniRule"/>
</dbReference>
<dbReference type="GO" id="GO:0000105">
    <property type="term" value="P:L-histidine biosynthetic process"/>
    <property type="evidence" value="ECO:0007669"/>
    <property type="project" value="UniProtKB-KW"/>
</dbReference>
<evidence type="ECO:0000256" key="10">
    <source>
        <dbReference type="ARBA" id="ARBA00023167"/>
    </source>
</evidence>
<dbReference type="NCBIfam" id="NF010783">
    <property type="entry name" value="PRK14186.1"/>
    <property type="match status" value="1"/>
</dbReference>
<comment type="function">
    <text evidence="12">Catalyzes the oxidation of 5,10-methylenetetrahydrofolate to 5,10-methenyltetrahydrofolate and then the hydrolysis of 5,10-methenyltetrahydrofolate to 10-formyltetrahydrofolate.</text>
</comment>
<keyword evidence="6 12" id="KW-0378">Hydrolase</keyword>
<dbReference type="InterPro" id="IPR046346">
    <property type="entry name" value="Aminoacid_DH-like_N_sf"/>
</dbReference>
<feature type="domain" description="Tetrahydrofolate dehydrogenase/cyclohydrolase catalytic" evidence="13">
    <location>
        <begin position="13"/>
        <end position="128"/>
    </location>
</feature>
<dbReference type="UniPathway" id="UPA00193"/>
<name>A0A2D2Q0D3_PARLV</name>
<comment type="catalytic activity">
    <reaction evidence="12">
        <text>(6R)-5,10-methenyltetrahydrofolate + H2O = (6R)-10-formyltetrahydrofolate + H(+)</text>
        <dbReference type="Rhea" id="RHEA:23700"/>
        <dbReference type="ChEBI" id="CHEBI:15377"/>
        <dbReference type="ChEBI" id="CHEBI:15378"/>
        <dbReference type="ChEBI" id="CHEBI:57455"/>
        <dbReference type="ChEBI" id="CHEBI:195366"/>
        <dbReference type="EC" id="3.5.4.9"/>
    </reaction>
</comment>
<accession>A0A2D2Q0D3</accession>
<evidence type="ECO:0000256" key="7">
    <source>
        <dbReference type="ARBA" id="ARBA00022857"/>
    </source>
</evidence>
<dbReference type="GO" id="GO:0004477">
    <property type="term" value="F:methenyltetrahydrofolate cyclohydrolase activity"/>
    <property type="evidence" value="ECO:0007669"/>
    <property type="project" value="UniProtKB-UniRule"/>
</dbReference>
<dbReference type="SUPFAM" id="SSF53223">
    <property type="entry name" value="Aminoacid dehydrogenase-like, N-terminal domain"/>
    <property type="match status" value="1"/>
</dbReference>
<keyword evidence="9 12" id="KW-0368">Histidine biosynthesis</keyword>
<dbReference type="PROSITE" id="PS00766">
    <property type="entry name" value="THF_DHG_CYH_1"/>
    <property type="match status" value="1"/>
</dbReference>
<dbReference type="InterPro" id="IPR036291">
    <property type="entry name" value="NAD(P)-bd_dom_sf"/>
</dbReference>
<evidence type="ECO:0000256" key="5">
    <source>
        <dbReference type="ARBA" id="ARBA00022755"/>
    </source>
</evidence>
<sequence>MGFTLAEHIPTCLNGKTLAQSIEAKLAAHVQTLKSQLGRPPGLAVLRVGDDPASAVYVRAKEQACERVGIRSFGAHLPASTSEADLLAKITDLNHDERVDGILLQLPLPPHLDARPLLYAIHPDKDVDGLHPDNLGRLVRDEPGLRSCTPAGVMQLLAAYGIEVAGRQAVVVGRSILVGKPLALMLLNADATVAIAHSRTRNLAEVTRSAEILVTAIGRPRCITADMIRHGAIVIDVGINRIQRPDGKFSLWGDVDYDAACQVASYITPVPGGVGPMTVAMLLHNTVWSYCRRHNQPAQLLQLSPTDQPAR</sequence>
<evidence type="ECO:0000256" key="9">
    <source>
        <dbReference type="ARBA" id="ARBA00023102"/>
    </source>
</evidence>
<comment type="similarity">
    <text evidence="12">Belongs to the tetrahydrofolate dehydrogenase/cyclohydrolase family.</text>
</comment>
<evidence type="ECO:0000313" key="16">
    <source>
        <dbReference type="Proteomes" id="UP000231057"/>
    </source>
</evidence>
<keyword evidence="11 12" id="KW-0511">Multifunctional enzyme</keyword>
<evidence type="ECO:0000256" key="1">
    <source>
        <dbReference type="ARBA" id="ARBA00004777"/>
    </source>
</evidence>
<dbReference type="InterPro" id="IPR020631">
    <property type="entry name" value="THF_DH/CycHdrlase_NAD-bd_dom"/>
</dbReference>
<dbReference type="FunFam" id="3.40.50.10860:FF:000005">
    <property type="entry name" value="C-1-tetrahydrofolate synthase, cytoplasmic, putative"/>
    <property type="match status" value="1"/>
</dbReference>
<keyword evidence="7 12" id="KW-0521">NADP</keyword>